<evidence type="ECO:0000313" key="1">
    <source>
        <dbReference type="EMBL" id="CED71613.1"/>
    </source>
</evidence>
<reference evidence="2" key="1">
    <citation type="submission" date="2014-09" db="EMBL/GenBank/DDBJ databases">
        <authorList>
            <person name="Hjerde E."/>
        </authorList>
    </citation>
    <scope>NUCLEOTIDE SEQUENCE [LARGE SCALE GENOMIC DNA]</scope>
    <source>
        <strain evidence="2">06/09/139</strain>
    </source>
</reference>
<accession>A0A090IQH6</accession>
<dbReference type="InterPro" id="IPR015943">
    <property type="entry name" value="WD40/YVTN_repeat-like_dom_sf"/>
</dbReference>
<dbReference type="SUPFAM" id="SSF50969">
    <property type="entry name" value="YVTN repeat-like/Quinoprotein amine dehydrogenase"/>
    <property type="match status" value="1"/>
</dbReference>
<dbReference type="Proteomes" id="UP000032427">
    <property type="component" value="Chromosome 1"/>
</dbReference>
<evidence type="ECO:0000313" key="2">
    <source>
        <dbReference type="Proteomes" id="UP000032427"/>
    </source>
</evidence>
<name>A0A090IQH6_9GAMM</name>
<keyword evidence="1" id="KW-0449">Lipoprotein</keyword>
<dbReference type="KEGG" id="awd:AWOD_I_1540"/>
<organism evidence="1 2">
    <name type="scientific">Aliivibrio wodanis</name>
    <dbReference type="NCBI Taxonomy" id="80852"/>
    <lineage>
        <taxon>Bacteria</taxon>
        <taxon>Pseudomonadati</taxon>
        <taxon>Pseudomonadota</taxon>
        <taxon>Gammaproteobacteria</taxon>
        <taxon>Vibrionales</taxon>
        <taxon>Vibrionaceae</taxon>
        <taxon>Aliivibrio</taxon>
    </lineage>
</organism>
<dbReference type="OrthoDB" id="60524at2"/>
<dbReference type="EMBL" id="LN554846">
    <property type="protein sequence ID" value="CED71613.1"/>
    <property type="molecule type" value="Genomic_DNA"/>
</dbReference>
<dbReference type="AlphaFoldDB" id="A0A090IQH6"/>
<protein>
    <submittedName>
        <fullName evidence="1">Putative lipoprotein</fullName>
    </submittedName>
</protein>
<dbReference type="HOGENOM" id="CLU_046994_0_0_6"/>
<dbReference type="GeneID" id="28541099"/>
<dbReference type="STRING" id="80852.AWOD_I_1540"/>
<gene>
    <name evidence="1" type="ORF">AWOD_I_1540</name>
</gene>
<sequence length="427" mass="46813">MHFSSNFFGKKTLLALSITAFVSGCSDGENKTDAGIKDTHQEQNTSRIVINESGSNNVYVLNANNFETLGQFALLNAPSGLKTSPDGRYALALQRSQNTVEIIDTGVYAEAHGDHFHLHSEEPSLLNDTYTSTAPTHYDLAEHQTVLFFDGNTDAGLNAEFKILDDATIANASEIASYSFNYAMHSTAQVFDKHVFTGTKTDPAVSGLPNEISTLELHGDHFHGPTVANVTCPSLHGSAQSETHVAFACDDGIVVISDPGVSPQYTKIANPSSLEIDSRFGKVLGFKNADKLLFVSRTLQAFQLNQGVLEEILWKETNTESYLTYSNTESAFLVLSTTGKLKVFDPLVNFAQIAEVQIWETVPTLAKGQRFNISYDKQSHHVFVTDPTNKVVVEVELDEQPTVKTHQLSFTPGLITWAGTTEEEHHH</sequence>
<keyword evidence="2" id="KW-1185">Reference proteome</keyword>
<dbReference type="PATRIC" id="fig|80852.17.peg.1585"/>
<proteinExistence type="predicted"/>
<dbReference type="Gene3D" id="2.130.10.10">
    <property type="entry name" value="YVTN repeat-like/Quinoprotein amine dehydrogenase"/>
    <property type="match status" value="1"/>
</dbReference>
<dbReference type="InterPro" id="IPR011044">
    <property type="entry name" value="Quino_amine_DH_bsu"/>
</dbReference>